<accession>A0A5J4QLN5</accession>
<evidence type="ECO:0000256" key="3">
    <source>
        <dbReference type="ARBA" id="ARBA00023172"/>
    </source>
</evidence>
<comment type="similarity">
    <text evidence="1">Belongs to the 'phage' integrase family.</text>
</comment>
<dbReference type="InterPro" id="IPR013762">
    <property type="entry name" value="Integrase-like_cat_sf"/>
</dbReference>
<dbReference type="GO" id="GO:0006310">
    <property type="term" value="P:DNA recombination"/>
    <property type="evidence" value="ECO:0007669"/>
    <property type="project" value="UniProtKB-KW"/>
</dbReference>
<dbReference type="Gene3D" id="1.10.150.130">
    <property type="match status" value="1"/>
</dbReference>
<sequence length="407" mass="46906">MQTELKLLFYLKKTEVKQNGTCPLMGRITIGKTVAQFSAKLTVPLSLWDARAGRLSGKSKQAVEINQALDRINVSIHFHYRQIVGLQGRVTATEVKNAFQGIASTQETLVKYFARHNEEFGKRVGINREASTAEQYNISLNHFIRFIEKKYKVSDIPFSKLDLSFIEAFDFYLRVELQRMPQTILGIVRHVRKMIKLAIGEGIITRDPFEGYTPERPKAKQKYLTREELDRIMTTQLDHPARYLTRDMFLFSVFTGLAFRDICNLTPKQIVKADDGILWIKTTRQKTGTPCEIPLLDLPKQIIEKYKGIAKDGKLLPMLSCGRLNKNLKIIAKLCNIERKLIFHMGRHTYATEIFLSQGVPIESLSRMLGHRDLRSTQIYAKIINHKIAEDMQRVEARIEHKFQLPV</sequence>
<protein>
    <submittedName>
        <fullName evidence="5">Tyrosine recombinase XerC</fullName>
    </submittedName>
</protein>
<dbReference type="InterPro" id="IPR010998">
    <property type="entry name" value="Integrase_recombinase_N"/>
</dbReference>
<dbReference type="InterPro" id="IPR025269">
    <property type="entry name" value="SAM-like_dom"/>
</dbReference>
<dbReference type="CDD" id="cd01185">
    <property type="entry name" value="INTN1_C_like"/>
    <property type="match status" value="1"/>
</dbReference>
<evidence type="ECO:0000256" key="2">
    <source>
        <dbReference type="ARBA" id="ARBA00023125"/>
    </source>
</evidence>
<dbReference type="Pfam" id="PF17293">
    <property type="entry name" value="Arm-DNA-bind_5"/>
    <property type="match status" value="1"/>
</dbReference>
<dbReference type="PANTHER" id="PTHR30349:SF64">
    <property type="entry name" value="PROPHAGE INTEGRASE INTD-RELATED"/>
    <property type="match status" value="1"/>
</dbReference>
<dbReference type="PROSITE" id="PS51898">
    <property type="entry name" value="TYR_RECOMBINASE"/>
    <property type="match status" value="1"/>
</dbReference>
<dbReference type="PANTHER" id="PTHR30349">
    <property type="entry name" value="PHAGE INTEGRASE-RELATED"/>
    <property type="match status" value="1"/>
</dbReference>
<dbReference type="Gene3D" id="1.10.443.10">
    <property type="entry name" value="Intergrase catalytic core"/>
    <property type="match status" value="1"/>
</dbReference>
<comment type="caution">
    <text evidence="5">The sequence shown here is derived from an EMBL/GenBank/DDBJ whole genome shotgun (WGS) entry which is preliminary data.</text>
</comment>
<evidence type="ECO:0000256" key="1">
    <source>
        <dbReference type="ARBA" id="ARBA00008857"/>
    </source>
</evidence>
<dbReference type="GO" id="GO:0015074">
    <property type="term" value="P:DNA integration"/>
    <property type="evidence" value="ECO:0007669"/>
    <property type="project" value="InterPro"/>
</dbReference>
<dbReference type="InterPro" id="IPR002104">
    <property type="entry name" value="Integrase_catalytic"/>
</dbReference>
<dbReference type="InterPro" id="IPR050090">
    <property type="entry name" value="Tyrosine_recombinase_XerCD"/>
</dbReference>
<evidence type="ECO:0000313" key="5">
    <source>
        <dbReference type="EMBL" id="KAA6322295.1"/>
    </source>
</evidence>
<keyword evidence="3" id="KW-0233">DNA recombination</keyword>
<dbReference type="Pfam" id="PF00589">
    <property type="entry name" value="Phage_integrase"/>
    <property type="match status" value="1"/>
</dbReference>
<dbReference type="SUPFAM" id="SSF56349">
    <property type="entry name" value="DNA breaking-rejoining enzymes"/>
    <property type="match status" value="1"/>
</dbReference>
<dbReference type="GO" id="GO:0003677">
    <property type="term" value="F:DNA binding"/>
    <property type="evidence" value="ECO:0007669"/>
    <property type="project" value="UniProtKB-KW"/>
</dbReference>
<dbReference type="InterPro" id="IPR011010">
    <property type="entry name" value="DNA_brk_join_enz"/>
</dbReference>
<evidence type="ECO:0000259" key="4">
    <source>
        <dbReference type="PROSITE" id="PS51898"/>
    </source>
</evidence>
<dbReference type="InterPro" id="IPR035386">
    <property type="entry name" value="Arm-DNA-bind_5"/>
</dbReference>
<keyword evidence="2" id="KW-0238">DNA-binding</keyword>
<dbReference type="EMBL" id="SNRY01003082">
    <property type="protein sequence ID" value="KAA6322295.1"/>
    <property type="molecule type" value="Genomic_DNA"/>
</dbReference>
<dbReference type="Pfam" id="PF13102">
    <property type="entry name" value="Phage_int_SAM_5"/>
    <property type="match status" value="1"/>
</dbReference>
<organism evidence="5">
    <name type="scientific">termite gut metagenome</name>
    <dbReference type="NCBI Taxonomy" id="433724"/>
    <lineage>
        <taxon>unclassified sequences</taxon>
        <taxon>metagenomes</taxon>
        <taxon>organismal metagenomes</taxon>
    </lineage>
</organism>
<reference evidence="5" key="1">
    <citation type="submission" date="2019-03" db="EMBL/GenBank/DDBJ databases">
        <title>Single cell metagenomics reveals metabolic interactions within the superorganism composed of flagellate Streblomastix strix and complex community of Bacteroidetes bacteria on its surface.</title>
        <authorList>
            <person name="Treitli S.C."/>
            <person name="Kolisko M."/>
            <person name="Husnik F."/>
            <person name="Keeling P."/>
            <person name="Hampl V."/>
        </authorList>
    </citation>
    <scope>NUCLEOTIDE SEQUENCE</scope>
    <source>
        <strain evidence="5">STM</strain>
    </source>
</reference>
<name>A0A5J4QLN5_9ZZZZ</name>
<proteinExistence type="inferred from homology"/>
<feature type="domain" description="Tyr recombinase" evidence="4">
    <location>
        <begin position="219"/>
        <end position="393"/>
    </location>
</feature>
<dbReference type="AlphaFoldDB" id="A0A5J4QLN5"/>
<gene>
    <name evidence="5" type="ORF">EZS27_028144</name>
</gene>